<gene>
    <name evidence="3" type="ORF">PHYEVI_LOCUS4949</name>
</gene>
<keyword evidence="4" id="KW-1185">Reference proteome</keyword>
<accession>A0A9N9XNA4</accession>
<evidence type="ECO:0000256" key="2">
    <source>
        <dbReference type="SAM" id="SignalP"/>
    </source>
</evidence>
<evidence type="ECO:0000256" key="1">
    <source>
        <dbReference type="SAM" id="Phobius"/>
    </source>
</evidence>
<feature type="transmembrane region" description="Helical" evidence="1">
    <location>
        <begin position="47"/>
        <end position="65"/>
    </location>
</feature>
<feature type="chain" id="PRO_5040169400" evidence="2">
    <location>
        <begin position="24"/>
        <end position="144"/>
    </location>
</feature>
<dbReference type="Proteomes" id="UP001153712">
    <property type="component" value="Chromosome 2"/>
</dbReference>
<sequence length="144" mass="15314">MGSNLKTVIFLVIFHSIIFPAYANIAKNELQEVEDRKQLGNYPEVSKVLSATTTLLQTIVGVMFLRSTVADIKAAAGDVFFQMRRMASIQGVVGQIPVFGALLQPIVGIIALILSNIPYLGGMISMILVGPEVVGCNGGGICCS</sequence>
<keyword evidence="1" id="KW-0472">Membrane</keyword>
<organism evidence="3 4">
    <name type="scientific">Phyllotreta striolata</name>
    <name type="common">Striped flea beetle</name>
    <name type="synonym">Crioceris striolata</name>
    <dbReference type="NCBI Taxonomy" id="444603"/>
    <lineage>
        <taxon>Eukaryota</taxon>
        <taxon>Metazoa</taxon>
        <taxon>Ecdysozoa</taxon>
        <taxon>Arthropoda</taxon>
        <taxon>Hexapoda</taxon>
        <taxon>Insecta</taxon>
        <taxon>Pterygota</taxon>
        <taxon>Neoptera</taxon>
        <taxon>Endopterygota</taxon>
        <taxon>Coleoptera</taxon>
        <taxon>Polyphaga</taxon>
        <taxon>Cucujiformia</taxon>
        <taxon>Chrysomeloidea</taxon>
        <taxon>Chrysomelidae</taxon>
        <taxon>Galerucinae</taxon>
        <taxon>Alticini</taxon>
        <taxon>Phyllotreta</taxon>
    </lineage>
</organism>
<keyword evidence="1" id="KW-1133">Transmembrane helix</keyword>
<proteinExistence type="predicted"/>
<name>A0A9N9XNA4_PHYSR</name>
<feature type="signal peptide" evidence="2">
    <location>
        <begin position="1"/>
        <end position="23"/>
    </location>
</feature>
<protein>
    <submittedName>
        <fullName evidence="3">Uncharacterized protein</fullName>
    </submittedName>
</protein>
<reference evidence="3" key="1">
    <citation type="submission" date="2022-01" db="EMBL/GenBank/DDBJ databases">
        <authorList>
            <person name="King R."/>
        </authorList>
    </citation>
    <scope>NUCLEOTIDE SEQUENCE</scope>
</reference>
<keyword evidence="2" id="KW-0732">Signal</keyword>
<dbReference type="EMBL" id="OU900095">
    <property type="protein sequence ID" value="CAG9858560.1"/>
    <property type="molecule type" value="Genomic_DNA"/>
</dbReference>
<feature type="transmembrane region" description="Helical" evidence="1">
    <location>
        <begin position="92"/>
        <end position="114"/>
    </location>
</feature>
<dbReference type="OrthoDB" id="6769932at2759"/>
<dbReference type="AlphaFoldDB" id="A0A9N9XNA4"/>
<evidence type="ECO:0000313" key="4">
    <source>
        <dbReference type="Proteomes" id="UP001153712"/>
    </source>
</evidence>
<evidence type="ECO:0000313" key="3">
    <source>
        <dbReference type="EMBL" id="CAG9858560.1"/>
    </source>
</evidence>
<keyword evidence="1" id="KW-0812">Transmembrane</keyword>